<dbReference type="InterPro" id="IPR003709">
    <property type="entry name" value="VanY-like_core_dom"/>
</dbReference>
<dbReference type="CDD" id="cd14852">
    <property type="entry name" value="LD-carboxypeptidase"/>
    <property type="match status" value="1"/>
</dbReference>
<keyword evidence="1" id="KW-0732">Signal</keyword>
<dbReference type="InterPro" id="IPR052179">
    <property type="entry name" value="DD-CPase-like"/>
</dbReference>
<dbReference type="Gene3D" id="3.30.1380.10">
    <property type="match status" value="1"/>
</dbReference>
<evidence type="ECO:0000259" key="2">
    <source>
        <dbReference type="Pfam" id="PF02557"/>
    </source>
</evidence>
<evidence type="ECO:0000313" key="3">
    <source>
        <dbReference type="EMBL" id="MEN2789609.1"/>
    </source>
</evidence>
<gene>
    <name evidence="3" type="ORF">ABC974_08230</name>
</gene>
<name>A0ABU9Y1F3_9SPHN</name>
<accession>A0ABU9Y1F3</accession>
<evidence type="ECO:0000313" key="4">
    <source>
        <dbReference type="Proteomes" id="UP001419910"/>
    </source>
</evidence>
<feature type="signal peptide" evidence="1">
    <location>
        <begin position="1"/>
        <end position="25"/>
    </location>
</feature>
<dbReference type="SUPFAM" id="SSF55166">
    <property type="entry name" value="Hedgehog/DD-peptidase"/>
    <property type="match status" value="1"/>
</dbReference>
<dbReference type="EMBL" id="JBDIME010000005">
    <property type="protein sequence ID" value="MEN2789609.1"/>
    <property type="molecule type" value="Genomic_DNA"/>
</dbReference>
<proteinExistence type="predicted"/>
<dbReference type="PANTHER" id="PTHR34385">
    <property type="entry name" value="D-ALANYL-D-ALANINE CARBOXYPEPTIDASE"/>
    <property type="match status" value="1"/>
</dbReference>
<organism evidence="3 4">
    <name type="scientific">Sphingomonas oligophenolica</name>
    <dbReference type="NCBI Taxonomy" id="301154"/>
    <lineage>
        <taxon>Bacteria</taxon>
        <taxon>Pseudomonadati</taxon>
        <taxon>Pseudomonadota</taxon>
        <taxon>Alphaproteobacteria</taxon>
        <taxon>Sphingomonadales</taxon>
        <taxon>Sphingomonadaceae</taxon>
        <taxon>Sphingomonas</taxon>
    </lineage>
</organism>
<dbReference type="RefSeq" id="WP_343889614.1">
    <property type="nucleotide sequence ID" value="NZ_BAAAEH010000022.1"/>
</dbReference>
<reference evidence="3 4" key="1">
    <citation type="submission" date="2024-05" db="EMBL/GenBank/DDBJ databases">
        <authorList>
            <person name="Liu Q."/>
            <person name="Xin Y.-H."/>
        </authorList>
    </citation>
    <scope>NUCLEOTIDE SEQUENCE [LARGE SCALE GENOMIC DNA]</scope>
    <source>
        <strain evidence="3 4">CGMCC 1.10181</strain>
    </source>
</reference>
<feature type="chain" id="PRO_5045885224" evidence="1">
    <location>
        <begin position="26"/>
        <end position="265"/>
    </location>
</feature>
<dbReference type="InterPro" id="IPR009045">
    <property type="entry name" value="Zn_M74/Hedgehog-like"/>
</dbReference>
<feature type="domain" description="D-alanyl-D-alanine carboxypeptidase-like core" evidence="2">
    <location>
        <begin position="78"/>
        <end position="212"/>
    </location>
</feature>
<evidence type="ECO:0000256" key="1">
    <source>
        <dbReference type="SAM" id="SignalP"/>
    </source>
</evidence>
<sequence length="265" mass="27623">MTKVSNRVIGIAGWGLGLAPALALAAPARPPTPPPAAIAAIGVPGVDGRLFGHLPYVEALPDEVVVVAPGFGIGVPCRMQRDAAADLVRLLDGAKGVPGVAGRLKGVSCYRTVAHQLAVFCHPGRRGIACRDAVLRAHSVGPPGFSEHATGYALDFGIRPTGACRDVDPCIADTPAGKWLLDHAPEYGFELSFPEGNAQGVTWEPWHWRWVGTSIDEPGAARARLVFARARSQFPASPMISDGPAQAAQSGRAGPPAIVLLPGMY</sequence>
<comment type="caution">
    <text evidence="3">The sequence shown here is derived from an EMBL/GenBank/DDBJ whole genome shotgun (WGS) entry which is preliminary data.</text>
</comment>
<dbReference type="Pfam" id="PF02557">
    <property type="entry name" value="VanY"/>
    <property type="match status" value="1"/>
</dbReference>
<protein>
    <submittedName>
        <fullName evidence="3">M15 family metallopeptidase</fullName>
    </submittedName>
</protein>
<dbReference type="InterPro" id="IPR058193">
    <property type="entry name" value="VanY/YodJ_core_dom"/>
</dbReference>
<keyword evidence="4" id="KW-1185">Reference proteome</keyword>
<dbReference type="Proteomes" id="UP001419910">
    <property type="component" value="Unassembled WGS sequence"/>
</dbReference>
<dbReference type="PANTHER" id="PTHR34385:SF1">
    <property type="entry name" value="PEPTIDOGLYCAN L-ALANYL-D-GLUTAMATE ENDOPEPTIDASE CWLK"/>
    <property type="match status" value="1"/>
</dbReference>